<organism evidence="2 3">
    <name type="scientific">Vigna angularis var. angularis</name>
    <dbReference type="NCBI Taxonomy" id="157739"/>
    <lineage>
        <taxon>Eukaryota</taxon>
        <taxon>Viridiplantae</taxon>
        <taxon>Streptophyta</taxon>
        <taxon>Embryophyta</taxon>
        <taxon>Tracheophyta</taxon>
        <taxon>Spermatophyta</taxon>
        <taxon>Magnoliopsida</taxon>
        <taxon>eudicotyledons</taxon>
        <taxon>Gunneridae</taxon>
        <taxon>Pentapetalae</taxon>
        <taxon>rosids</taxon>
        <taxon>fabids</taxon>
        <taxon>Fabales</taxon>
        <taxon>Fabaceae</taxon>
        <taxon>Papilionoideae</taxon>
        <taxon>50 kb inversion clade</taxon>
        <taxon>NPAAA clade</taxon>
        <taxon>indigoferoid/millettioid clade</taxon>
        <taxon>Phaseoleae</taxon>
        <taxon>Vigna</taxon>
    </lineage>
</organism>
<dbReference type="PRINTS" id="PR00069">
    <property type="entry name" value="ALDKETRDTASE"/>
</dbReference>
<reference evidence="2 3" key="1">
    <citation type="journal article" date="2015" name="Sci. Rep.">
        <title>The power of single molecule real-time sequencing technology in the de novo assembly of a eukaryotic genome.</title>
        <authorList>
            <person name="Sakai H."/>
            <person name="Naito K."/>
            <person name="Ogiso-Tanaka E."/>
            <person name="Takahashi Y."/>
            <person name="Iseki K."/>
            <person name="Muto C."/>
            <person name="Satou K."/>
            <person name="Teruya K."/>
            <person name="Shiroma A."/>
            <person name="Shimoji M."/>
            <person name="Hirano T."/>
            <person name="Itoh T."/>
            <person name="Kaga A."/>
            <person name="Tomooka N."/>
        </authorList>
    </citation>
    <scope>NUCLEOTIDE SEQUENCE [LARGE SCALE GENOMIC DNA]</scope>
    <source>
        <strain evidence="3">cv. Shumari</strain>
    </source>
</reference>
<dbReference type="Gene3D" id="3.20.20.100">
    <property type="entry name" value="NADP-dependent oxidoreductase domain"/>
    <property type="match status" value="1"/>
</dbReference>
<feature type="domain" description="NADP-dependent oxidoreductase" evidence="1">
    <location>
        <begin position="45"/>
        <end position="128"/>
    </location>
</feature>
<gene>
    <name evidence="2" type="primary">Vigan.04G403700</name>
    <name evidence="2" type="ORF">VIGAN_04403700</name>
</gene>
<dbReference type="GO" id="GO:0016491">
    <property type="term" value="F:oxidoreductase activity"/>
    <property type="evidence" value="ECO:0007669"/>
    <property type="project" value="InterPro"/>
</dbReference>
<dbReference type="Pfam" id="PF00248">
    <property type="entry name" value="Aldo_ket_red"/>
    <property type="match status" value="1"/>
</dbReference>
<protein>
    <recommendedName>
        <fullName evidence="1">NADP-dependent oxidoreductase domain-containing protein</fullName>
    </recommendedName>
</protein>
<dbReference type="OrthoDB" id="1737605at2759"/>
<evidence type="ECO:0000313" key="2">
    <source>
        <dbReference type="EMBL" id="BAT86392.1"/>
    </source>
</evidence>
<dbReference type="EMBL" id="AP015037">
    <property type="protein sequence ID" value="BAT86392.1"/>
    <property type="molecule type" value="Genomic_DNA"/>
</dbReference>
<name>A0A0S3S0S4_PHAAN</name>
<dbReference type="AlphaFoldDB" id="A0A0S3S0S4"/>
<sequence length="195" mass="21829">MMIGKMNGGTVMMTCGWRCGGTMLFAVVRGCAAVMLPMTLGRRWKLGLEYVDLYLTHWPVRLKPEARGPADMLKENVMPSFDMKGIWEAMEECCILGLAKFVGVCNFGIKKLNQLLENTTIPPVVNHQKDSNKEDAVVFGVTKLVAENVKKRAPLHVVQREDCSRSQEKHGLSPGQSSWRSSVRSWVVIDEECTI</sequence>
<evidence type="ECO:0000313" key="3">
    <source>
        <dbReference type="Proteomes" id="UP000291084"/>
    </source>
</evidence>
<dbReference type="InterPro" id="IPR020471">
    <property type="entry name" value="AKR"/>
</dbReference>
<keyword evidence="3" id="KW-1185">Reference proteome</keyword>
<evidence type="ECO:0000259" key="1">
    <source>
        <dbReference type="Pfam" id="PF00248"/>
    </source>
</evidence>
<dbReference type="InterPro" id="IPR023210">
    <property type="entry name" value="NADP_OxRdtase_dom"/>
</dbReference>
<dbReference type="PANTHER" id="PTHR11732">
    <property type="entry name" value="ALDO/KETO REDUCTASE"/>
    <property type="match status" value="1"/>
</dbReference>
<dbReference type="Proteomes" id="UP000291084">
    <property type="component" value="Chromosome 4"/>
</dbReference>
<dbReference type="InterPro" id="IPR036812">
    <property type="entry name" value="NAD(P)_OxRdtase_dom_sf"/>
</dbReference>
<dbReference type="InterPro" id="IPR018170">
    <property type="entry name" value="Aldo/ket_reductase_CS"/>
</dbReference>
<accession>A0A0S3S0S4</accession>
<proteinExistence type="predicted"/>
<dbReference type="SUPFAM" id="SSF51430">
    <property type="entry name" value="NAD(P)-linked oxidoreductase"/>
    <property type="match status" value="1"/>
</dbReference>
<dbReference type="PROSITE" id="PS00062">
    <property type="entry name" value="ALDOKETO_REDUCTASE_2"/>
    <property type="match status" value="1"/>
</dbReference>